<dbReference type="AlphaFoldDB" id="A0A154NXI4"/>
<proteinExistence type="predicted"/>
<reference evidence="1 2" key="1">
    <citation type="submission" date="2015-07" db="EMBL/GenBank/DDBJ databases">
        <title>The genome of Dufourea novaeangliae.</title>
        <authorList>
            <person name="Pan H."/>
            <person name="Kapheim K."/>
        </authorList>
    </citation>
    <scope>NUCLEOTIDE SEQUENCE [LARGE SCALE GENOMIC DNA]</scope>
    <source>
        <strain evidence="1">0120121106</strain>
        <tissue evidence="1">Whole body</tissue>
    </source>
</reference>
<dbReference type="SUPFAM" id="SSF57603">
    <property type="entry name" value="FnI-like domain"/>
    <property type="match status" value="1"/>
</dbReference>
<evidence type="ECO:0008006" key="3">
    <source>
        <dbReference type="Google" id="ProtNLM"/>
    </source>
</evidence>
<sequence length="375" mass="42558">MSDVCKKNYIRDIYRKIEGAVLVSQNEKDHDCTITFQTHSILQRFMLRFDQLQLDCNDHLYIYDGAHAVSSYKVKICDKSKCQGPIKYYWSLDCTPVYKNPGDCCPQSYDCSHLNKLSKDKCYVNGHEYSINETLREEDANACDIECRCMNSDSDNGDAVFICAGTDCAFPGEQPNCFFRHTPNSCCGGTQVCLKEGEERATCEVDGKIYKDGEYFEPKSDPELDCYCMPGYKGENVEPFCKRPKHRYCSPLFRNPGSVLKQCAPVFYDGQNSRTDCSYATRCPNANDTIIHKHDNTKAIETDEGKMCRFGDLLMHIGDELKEGTDPQSSCMKCVCELPPHPTCQKRTDRECGFLWNLSDDMVTVEPTDSITPIA</sequence>
<evidence type="ECO:0000313" key="1">
    <source>
        <dbReference type="EMBL" id="KZC04272.1"/>
    </source>
</evidence>
<evidence type="ECO:0000313" key="2">
    <source>
        <dbReference type="Proteomes" id="UP000076502"/>
    </source>
</evidence>
<dbReference type="STRING" id="178035.A0A154NXI4"/>
<name>A0A154NXI4_DUFNO</name>
<accession>A0A154NXI4</accession>
<organism evidence="1 2">
    <name type="scientific">Dufourea novaeangliae</name>
    <name type="common">Sweat bee</name>
    <dbReference type="NCBI Taxonomy" id="178035"/>
    <lineage>
        <taxon>Eukaryota</taxon>
        <taxon>Metazoa</taxon>
        <taxon>Ecdysozoa</taxon>
        <taxon>Arthropoda</taxon>
        <taxon>Hexapoda</taxon>
        <taxon>Insecta</taxon>
        <taxon>Pterygota</taxon>
        <taxon>Neoptera</taxon>
        <taxon>Endopterygota</taxon>
        <taxon>Hymenoptera</taxon>
        <taxon>Apocrita</taxon>
        <taxon>Aculeata</taxon>
        <taxon>Apoidea</taxon>
        <taxon>Anthophila</taxon>
        <taxon>Halictidae</taxon>
        <taxon>Rophitinae</taxon>
        <taxon>Dufourea</taxon>
    </lineage>
</organism>
<gene>
    <name evidence="1" type="ORF">WN55_02161</name>
</gene>
<dbReference type="Proteomes" id="UP000076502">
    <property type="component" value="Unassembled WGS sequence"/>
</dbReference>
<protein>
    <recommendedName>
        <fullName evidence="3">VWFC domain-containing protein</fullName>
    </recommendedName>
</protein>
<keyword evidence="2" id="KW-1185">Reference proteome</keyword>
<dbReference type="EMBL" id="KQ434777">
    <property type="protein sequence ID" value="KZC04272.1"/>
    <property type="molecule type" value="Genomic_DNA"/>
</dbReference>
<dbReference type="OrthoDB" id="199913at2759"/>